<dbReference type="EMBL" id="CP020465">
    <property type="protein sequence ID" value="ASP47042.1"/>
    <property type="molecule type" value="Genomic_DNA"/>
</dbReference>
<dbReference type="SUPFAM" id="SSF54060">
    <property type="entry name" value="His-Me finger endonucleases"/>
    <property type="match status" value="1"/>
</dbReference>
<evidence type="ECO:0000259" key="5">
    <source>
        <dbReference type="Pfam" id="PF02018"/>
    </source>
</evidence>
<dbReference type="Pfam" id="PF04231">
    <property type="entry name" value="Endonuclease_1"/>
    <property type="match status" value="1"/>
</dbReference>
<organism evidence="6 7">
    <name type="scientific">Cognaticolwellia beringensis</name>
    <dbReference type="NCBI Taxonomy" id="1967665"/>
    <lineage>
        <taxon>Bacteria</taxon>
        <taxon>Pseudomonadati</taxon>
        <taxon>Pseudomonadota</taxon>
        <taxon>Gammaproteobacteria</taxon>
        <taxon>Alteromonadales</taxon>
        <taxon>Colwelliaceae</taxon>
        <taxon>Cognaticolwellia</taxon>
    </lineage>
</organism>
<keyword evidence="6" id="KW-0255">Endonuclease</keyword>
<evidence type="ECO:0000256" key="3">
    <source>
        <dbReference type="ARBA" id="ARBA00022801"/>
    </source>
</evidence>
<evidence type="ECO:0000313" key="6">
    <source>
        <dbReference type="EMBL" id="ASP47042.1"/>
    </source>
</evidence>
<name>A0A222G5M4_9GAMM</name>
<accession>A0A222G5M4</accession>
<feature type="signal peptide" evidence="4">
    <location>
        <begin position="1"/>
        <end position="21"/>
    </location>
</feature>
<evidence type="ECO:0000313" key="7">
    <source>
        <dbReference type="Proteomes" id="UP000202259"/>
    </source>
</evidence>
<dbReference type="InterPro" id="IPR044925">
    <property type="entry name" value="His-Me_finger_sf"/>
</dbReference>
<keyword evidence="3" id="KW-0378">Hydrolase</keyword>
<dbReference type="SUPFAM" id="SSF49785">
    <property type="entry name" value="Galactose-binding domain-like"/>
    <property type="match status" value="1"/>
</dbReference>
<gene>
    <name evidence="6" type="ORF">B5D82_04200</name>
</gene>
<evidence type="ECO:0000256" key="1">
    <source>
        <dbReference type="ARBA" id="ARBA00006429"/>
    </source>
</evidence>
<feature type="domain" description="CBM-cenC" evidence="5">
    <location>
        <begin position="23"/>
        <end position="135"/>
    </location>
</feature>
<dbReference type="OrthoDB" id="9800417at2"/>
<evidence type="ECO:0000256" key="4">
    <source>
        <dbReference type="SAM" id="SignalP"/>
    </source>
</evidence>
<feature type="chain" id="PRO_5012804474" evidence="4">
    <location>
        <begin position="22"/>
        <end position="542"/>
    </location>
</feature>
<proteinExistence type="inferred from homology"/>
<evidence type="ECO:0000256" key="2">
    <source>
        <dbReference type="ARBA" id="ARBA00022722"/>
    </source>
</evidence>
<dbReference type="GO" id="GO:0016798">
    <property type="term" value="F:hydrolase activity, acting on glycosyl bonds"/>
    <property type="evidence" value="ECO:0007669"/>
    <property type="project" value="InterPro"/>
</dbReference>
<reference evidence="6 7" key="1">
    <citation type="submission" date="2017-08" db="EMBL/GenBank/DDBJ databases">
        <title>Complete genome of Colwellia sp. NB097-1, a psychrophile bacterium ioslated from Bering Sea.</title>
        <authorList>
            <person name="Chen X."/>
        </authorList>
    </citation>
    <scope>NUCLEOTIDE SEQUENCE [LARGE SCALE GENOMIC DNA]</scope>
    <source>
        <strain evidence="6 7">NB097-1</strain>
    </source>
</reference>
<keyword evidence="2" id="KW-0540">Nuclease</keyword>
<dbReference type="AlphaFoldDB" id="A0A222G5M4"/>
<dbReference type="PANTHER" id="PTHR33607">
    <property type="entry name" value="ENDONUCLEASE-1"/>
    <property type="match status" value="1"/>
</dbReference>
<dbReference type="Proteomes" id="UP000202259">
    <property type="component" value="Chromosome"/>
</dbReference>
<dbReference type="InterPro" id="IPR007346">
    <property type="entry name" value="Endonuclease-I"/>
</dbReference>
<dbReference type="InterPro" id="IPR008979">
    <property type="entry name" value="Galactose-bd-like_sf"/>
</dbReference>
<dbReference type="PANTHER" id="PTHR33607:SF2">
    <property type="entry name" value="ENDONUCLEASE-1"/>
    <property type="match status" value="1"/>
</dbReference>
<keyword evidence="7" id="KW-1185">Reference proteome</keyword>
<dbReference type="RefSeq" id="WP_081149483.1">
    <property type="nucleotide sequence ID" value="NZ_CP020465.1"/>
</dbReference>
<comment type="similarity">
    <text evidence="1">Belongs to the EndA/NucM nuclease family.</text>
</comment>
<dbReference type="Pfam" id="PF02018">
    <property type="entry name" value="CBM_4_9"/>
    <property type="match status" value="1"/>
</dbReference>
<dbReference type="Gene3D" id="2.60.120.260">
    <property type="entry name" value="Galactose-binding domain-like"/>
    <property type="match status" value="1"/>
</dbReference>
<dbReference type="KEGG" id="cber:B5D82_04200"/>
<sequence length="542" mass="58877">MKHNKKLLLTLLSSLSFVANADVLNGNFEAWSNTSANHWTTVDSGISVSQNTTTIKTGASSAAITVNTATQSSTDFLQNIAVTAGQNYDFSVWVYHTEGGIKARLFADGYQGYSNPNLVNQWQQVTYTYAAATTKEIAVGLRFYDTTGFDGAETVYIDDFEPTQSAGTGGGTACSTNDITFSLTTDQYGYETSWSITDSNNIAQASGSNLSNSTSYNENICLTDGDYTFTINDSYGDGICCTYGNGSYDISLAGTSLVSGGTFTQTESKTFTLGSAGSGGGTGGNPGTYYQSITTQTGYSLKTALHDIIKNHTAQGYGAIWTFYANHSLDTYFENDGSILDIYSEQPFGNDSYSYTKVTNQCGSYSGEGDCYNREHSFPKSWFGGKIEPMNSDIHHIFATDGFVNSKRSGFPFGEVASATYTSSNNSKVGSATSALGYSGTVFEPIDEFKGDLARAHLYMATRYQNVIANWQTNSTYGDAILDGSSNKVFETWQLNMLLRWHANDPVSQKEIDRNEAAYSHQGNRNPFVDHPEYVGKIWTTN</sequence>
<dbReference type="InterPro" id="IPR003305">
    <property type="entry name" value="CenC_carb-bd"/>
</dbReference>
<keyword evidence="4" id="KW-0732">Signal</keyword>
<protein>
    <submittedName>
        <fullName evidence="6">Endonuclease I</fullName>
    </submittedName>
</protein>
<dbReference type="GO" id="GO:0004519">
    <property type="term" value="F:endonuclease activity"/>
    <property type="evidence" value="ECO:0007669"/>
    <property type="project" value="UniProtKB-KW"/>
</dbReference>